<gene>
    <name evidence="1" type="ORF">M8523_08095</name>
</gene>
<accession>A0AA41YVB1</accession>
<evidence type="ECO:0000313" key="2">
    <source>
        <dbReference type="Proteomes" id="UP001165667"/>
    </source>
</evidence>
<keyword evidence="2" id="KW-1185">Reference proteome</keyword>
<dbReference type="Pfam" id="PF09650">
    <property type="entry name" value="PHA_gran_rgn"/>
    <property type="match status" value="1"/>
</dbReference>
<dbReference type="InterPro" id="IPR013433">
    <property type="entry name" value="PHA_gran_rgn"/>
</dbReference>
<proteinExistence type="predicted"/>
<organism evidence="1 2">
    <name type="scientific">Lichenifustis flavocetrariae</name>
    <dbReference type="NCBI Taxonomy" id="2949735"/>
    <lineage>
        <taxon>Bacteria</taxon>
        <taxon>Pseudomonadati</taxon>
        <taxon>Pseudomonadota</taxon>
        <taxon>Alphaproteobacteria</taxon>
        <taxon>Hyphomicrobiales</taxon>
        <taxon>Lichenihabitantaceae</taxon>
        <taxon>Lichenifustis</taxon>
    </lineage>
</organism>
<sequence length="103" mass="11388">MSKPLVVSLPHQLGRTEAVRRLKDGIQWAREKYGGIVSIQQEEWAGDQLTFRVGALGQAANGLIDVSDNDVTLTVQLPWLLAKFAEKAQAALQKQGHLLLEKK</sequence>
<dbReference type="RefSeq" id="WP_282584340.1">
    <property type="nucleotide sequence ID" value="NZ_JAMOIM010000004.1"/>
</dbReference>
<dbReference type="AlphaFoldDB" id="A0AA41YVB1"/>
<dbReference type="Proteomes" id="UP001165667">
    <property type="component" value="Unassembled WGS sequence"/>
</dbReference>
<evidence type="ECO:0000313" key="1">
    <source>
        <dbReference type="EMBL" id="MCW6507980.1"/>
    </source>
</evidence>
<reference evidence="1" key="1">
    <citation type="submission" date="2022-05" db="EMBL/GenBank/DDBJ databases">
        <authorList>
            <person name="Pankratov T."/>
        </authorList>
    </citation>
    <scope>NUCLEOTIDE SEQUENCE</scope>
    <source>
        <strain evidence="1">BP6-180914</strain>
    </source>
</reference>
<name>A0AA41YVB1_9HYPH</name>
<dbReference type="EMBL" id="JAMOIM010000004">
    <property type="protein sequence ID" value="MCW6507980.1"/>
    <property type="molecule type" value="Genomic_DNA"/>
</dbReference>
<protein>
    <submittedName>
        <fullName evidence="1">Polyhydroxyalkanoic acid system family protein</fullName>
    </submittedName>
</protein>
<comment type="caution">
    <text evidence="1">The sequence shown here is derived from an EMBL/GenBank/DDBJ whole genome shotgun (WGS) entry which is preliminary data.</text>
</comment>